<proteinExistence type="predicted"/>
<organism evidence="1 2">
    <name type="scientific">Phyllobacterium myrsinacearum</name>
    <dbReference type="NCBI Taxonomy" id="28101"/>
    <lineage>
        <taxon>Bacteria</taxon>
        <taxon>Pseudomonadati</taxon>
        <taxon>Pseudomonadota</taxon>
        <taxon>Alphaproteobacteria</taxon>
        <taxon>Hyphomicrobiales</taxon>
        <taxon>Phyllobacteriaceae</taxon>
        <taxon>Phyllobacterium</taxon>
    </lineage>
</organism>
<evidence type="ECO:0000313" key="1">
    <source>
        <dbReference type="EMBL" id="PRD50865.1"/>
    </source>
</evidence>
<dbReference type="EMBL" id="PVBT01000006">
    <property type="protein sequence ID" value="PRD50865.1"/>
    <property type="molecule type" value="Genomic_DNA"/>
</dbReference>
<gene>
    <name evidence="1" type="ORF">C5750_18595</name>
</gene>
<dbReference type="Proteomes" id="UP000238563">
    <property type="component" value="Unassembled WGS sequence"/>
</dbReference>
<accession>A0A2S9JD93</accession>
<reference evidence="1 2" key="1">
    <citation type="submission" date="2018-02" db="EMBL/GenBank/DDBJ databases">
        <title>The draft genome of Phyllobacterium myrsinacearum DSM5892.</title>
        <authorList>
            <person name="Li L."/>
            <person name="Liu L."/>
            <person name="Zhang X."/>
            <person name="Wang T."/>
        </authorList>
    </citation>
    <scope>NUCLEOTIDE SEQUENCE [LARGE SCALE GENOMIC DNA]</scope>
    <source>
        <strain evidence="1 2">DSM 5892</strain>
    </source>
</reference>
<keyword evidence="2" id="KW-1185">Reference proteome</keyword>
<sequence>MISTKIILFRGVLHRKRLRLEFGRSRIDYDSVTELETGALETRAPPLQVKVKLHSRSYAALRMIPKSDPDFWKDQATKGYPDVAI</sequence>
<comment type="caution">
    <text evidence="1">The sequence shown here is derived from an EMBL/GenBank/DDBJ whole genome shotgun (WGS) entry which is preliminary data.</text>
</comment>
<name>A0A2S9JD93_9HYPH</name>
<dbReference type="AlphaFoldDB" id="A0A2S9JD93"/>
<protein>
    <submittedName>
        <fullName evidence="1">Uncharacterized protein</fullName>
    </submittedName>
</protein>
<evidence type="ECO:0000313" key="2">
    <source>
        <dbReference type="Proteomes" id="UP000238563"/>
    </source>
</evidence>